<organism evidence="1 2">
    <name type="scientific">Rotaria sordida</name>
    <dbReference type="NCBI Taxonomy" id="392033"/>
    <lineage>
        <taxon>Eukaryota</taxon>
        <taxon>Metazoa</taxon>
        <taxon>Spiralia</taxon>
        <taxon>Gnathifera</taxon>
        <taxon>Rotifera</taxon>
        <taxon>Eurotatoria</taxon>
        <taxon>Bdelloidea</taxon>
        <taxon>Philodinida</taxon>
        <taxon>Philodinidae</taxon>
        <taxon>Rotaria</taxon>
    </lineage>
</organism>
<accession>A0A820HME0</accession>
<reference evidence="1" key="1">
    <citation type="submission" date="2021-02" db="EMBL/GenBank/DDBJ databases">
        <authorList>
            <person name="Nowell W R."/>
        </authorList>
    </citation>
    <scope>NUCLEOTIDE SEQUENCE</scope>
</reference>
<dbReference type="AlphaFoldDB" id="A0A820HME0"/>
<comment type="caution">
    <text evidence="1">The sequence shown here is derived from an EMBL/GenBank/DDBJ whole genome shotgun (WGS) entry which is preliminary data.</text>
</comment>
<name>A0A820HME0_9BILA</name>
<dbReference type="Proteomes" id="UP000663874">
    <property type="component" value="Unassembled WGS sequence"/>
</dbReference>
<evidence type="ECO:0000313" key="1">
    <source>
        <dbReference type="EMBL" id="CAF4295701.1"/>
    </source>
</evidence>
<protein>
    <submittedName>
        <fullName evidence="1">Uncharacterized protein</fullName>
    </submittedName>
</protein>
<proteinExistence type="predicted"/>
<feature type="non-terminal residue" evidence="1">
    <location>
        <position position="1"/>
    </location>
</feature>
<evidence type="ECO:0000313" key="2">
    <source>
        <dbReference type="Proteomes" id="UP000663874"/>
    </source>
</evidence>
<gene>
    <name evidence="1" type="ORF">FNK824_LOCUS40444</name>
</gene>
<dbReference type="EMBL" id="CAJOBE010032090">
    <property type="protein sequence ID" value="CAF4295701.1"/>
    <property type="molecule type" value="Genomic_DNA"/>
</dbReference>
<sequence>MHHHYRSLAGWTFAFNDYYDLNIT</sequence>